<reference evidence="8 9" key="1">
    <citation type="submission" date="2024-02" db="EMBL/GenBank/DDBJ databases">
        <title>High-quality chromosome-scale genome assembly of Pensacola bahiagrass (Paspalum notatum Flugge var. saurae).</title>
        <authorList>
            <person name="Vega J.M."/>
            <person name="Podio M."/>
            <person name="Orjuela J."/>
            <person name="Siena L.A."/>
            <person name="Pessino S.C."/>
            <person name="Combes M.C."/>
            <person name="Mariac C."/>
            <person name="Albertini E."/>
            <person name="Pupilli F."/>
            <person name="Ortiz J.P.A."/>
            <person name="Leblanc O."/>
        </authorList>
    </citation>
    <scope>NUCLEOTIDE SEQUENCE [LARGE SCALE GENOMIC DNA]</scope>
    <source>
        <strain evidence="8">R1</strain>
        <tissue evidence="8">Leaf</tissue>
    </source>
</reference>
<keyword evidence="5" id="KW-0325">Glycoprotein</keyword>
<dbReference type="GO" id="GO:0004190">
    <property type="term" value="F:aspartic-type endopeptidase activity"/>
    <property type="evidence" value="ECO:0007669"/>
    <property type="project" value="UniProtKB-KW"/>
</dbReference>
<evidence type="ECO:0000313" key="8">
    <source>
        <dbReference type="EMBL" id="WVZ83170.1"/>
    </source>
</evidence>
<dbReference type="Gene3D" id="2.40.70.10">
    <property type="entry name" value="Acid Proteases"/>
    <property type="match status" value="2"/>
</dbReference>
<dbReference type="SUPFAM" id="SSF50630">
    <property type="entry name" value="Acid proteases"/>
    <property type="match status" value="1"/>
</dbReference>
<protein>
    <recommendedName>
        <fullName evidence="7">Peptidase A1 domain-containing protein</fullName>
    </recommendedName>
</protein>
<name>A0AAQ3X3N3_PASNO</name>
<dbReference type="PROSITE" id="PS51767">
    <property type="entry name" value="PEPTIDASE_A1"/>
    <property type="match status" value="1"/>
</dbReference>
<evidence type="ECO:0000256" key="5">
    <source>
        <dbReference type="ARBA" id="ARBA00023180"/>
    </source>
</evidence>
<evidence type="ECO:0000259" key="7">
    <source>
        <dbReference type="PROSITE" id="PS51767"/>
    </source>
</evidence>
<evidence type="ECO:0000313" key="9">
    <source>
        <dbReference type="Proteomes" id="UP001341281"/>
    </source>
</evidence>
<keyword evidence="4" id="KW-0378">Hydrolase</keyword>
<dbReference type="EMBL" id="CP144751">
    <property type="protein sequence ID" value="WVZ83170.1"/>
    <property type="molecule type" value="Genomic_DNA"/>
</dbReference>
<keyword evidence="2" id="KW-0645">Protease</keyword>
<dbReference type="InterPro" id="IPR034161">
    <property type="entry name" value="Pepsin-like_plant"/>
</dbReference>
<dbReference type="AlphaFoldDB" id="A0AAQ3X3N3"/>
<evidence type="ECO:0000256" key="6">
    <source>
        <dbReference type="SAM" id="SignalP"/>
    </source>
</evidence>
<dbReference type="InterPro" id="IPR032861">
    <property type="entry name" value="TAXi_N"/>
</dbReference>
<proteinExistence type="inferred from homology"/>
<dbReference type="GO" id="GO:0005576">
    <property type="term" value="C:extracellular region"/>
    <property type="evidence" value="ECO:0007669"/>
    <property type="project" value="TreeGrafter"/>
</dbReference>
<accession>A0AAQ3X3N3</accession>
<sequence length="441" mass="47335">MIVLAASMPVIVVVGAAAPSGYISVPLIQRTASATLAFSTSVYLMEFRLDGSLVSGIMDTGSDLTWTNNSQLVDSATSTPCHTTTTTKGKGRRSNCDLVVDSDVSSSSSSCAKEDTNKEFYWCGGDCIYNISYADDSVARGVMARGTLILGEGENTPLSISMGSAVNLGCKPSAPIGDKRCGSYSAGGIVGLGRGKISLVQQLRLLGFSYLLADEKDKSSNIVFYLPPERLPTALGQAGCWESTPLVDIQAAGEHFPRYYYVHLTGISMGGQDLGIPKTAFSMDKSNGLIGMIIDSGSTYTKLPKEVLDKVRDAVVQQMNMDPKPDPANKGMSCYTYKSTQLPNSMPNMELHFAPVDGKAGEAKMILPVANYMAVDYEHEELCLAMKEAHHTGVLRDTFILGNFQQKNIEMFFNISDSDGNKVNKLSFKSSKCSGDMHAAV</sequence>
<evidence type="ECO:0000256" key="3">
    <source>
        <dbReference type="ARBA" id="ARBA00022750"/>
    </source>
</evidence>
<feature type="signal peptide" evidence="6">
    <location>
        <begin position="1"/>
        <end position="17"/>
    </location>
</feature>
<comment type="similarity">
    <text evidence="1">Belongs to the peptidase A1 family.</text>
</comment>
<dbReference type="InterPro" id="IPR021109">
    <property type="entry name" value="Peptidase_aspartic_dom_sf"/>
</dbReference>
<dbReference type="CDD" id="cd05476">
    <property type="entry name" value="pepsin_A_like_plant"/>
    <property type="match status" value="1"/>
</dbReference>
<keyword evidence="9" id="KW-1185">Reference proteome</keyword>
<dbReference type="InterPro" id="IPR032799">
    <property type="entry name" value="TAXi_C"/>
</dbReference>
<dbReference type="GO" id="GO:0006508">
    <property type="term" value="P:proteolysis"/>
    <property type="evidence" value="ECO:0007669"/>
    <property type="project" value="UniProtKB-KW"/>
</dbReference>
<organism evidence="8 9">
    <name type="scientific">Paspalum notatum var. saurae</name>
    <dbReference type="NCBI Taxonomy" id="547442"/>
    <lineage>
        <taxon>Eukaryota</taxon>
        <taxon>Viridiplantae</taxon>
        <taxon>Streptophyta</taxon>
        <taxon>Embryophyta</taxon>
        <taxon>Tracheophyta</taxon>
        <taxon>Spermatophyta</taxon>
        <taxon>Magnoliopsida</taxon>
        <taxon>Liliopsida</taxon>
        <taxon>Poales</taxon>
        <taxon>Poaceae</taxon>
        <taxon>PACMAD clade</taxon>
        <taxon>Panicoideae</taxon>
        <taxon>Andropogonodae</taxon>
        <taxon>Paspaleae</taxon>
        <taxon>Paspalinae</taxon>
        <taxon>Paspalum</taxon>
    </lineage>
</organism>
<evidence type="ECO:0000256" key="2">
    <source>
        <dbReference type="ARBA" id="ARBA00022670"/>
    </source>
</evidence>
<feature type="chain" id="PRO_5042907254" description="Peptidase A1 domain-containing protein" evidence="6">
    <location>
        <begin position="18"/>
        <end position="441"/>
    </location>
</feature>
<dbReference type="Proteomes" id="UP001341281">
    <property type="component" value="Chromosome 07"/>
</dbReference>
<evidence type="ECO:0000256" key="1">
    <source>
        <dbReference type="ARBA" id="ARBA00007447"/>
    </source>
</evidence>
<dbReference type="Pfam" id="PF14543">
    <property type="entry name" value="TAXi_N"/>
    <property type="match status" value="1"/>
</dbReference>
<dbReference type="PANTHER" id="PTHR47967:SF23">
    <property type="entry name" value="OS04G0448300 PROTEIN"/>
    <property type="match status" value="1"/>
</dbReference>
<dbReference type="PANTHER" id="PTHR47967">
    <property type="entry name" value="OS07G0603500 PROTEIN-RELATED"/>
    <property type="match status" value="1"/>
</dbReference>
<dbReference type="InterPro" id="IPR033121">
    <property type="entry name" value="PEPTIDASE_A1"/>
</dbReference>
<feature type="domain" description="Peptidase A1" evidence="7">
    <location>
        <begin position="43"/>
        <end position="426"/>
    </location>
</feature>
<evidence type="ECO:0000256" key="4">
    <source>
        <dbReference type="ARBA" id="ARBA00022801"/>
    </source>
</evidence>
<keyword evidence="6" id="KW-0732">Signal</keyword>
<gene>
    <name evidence="8" type="ORF">U9M48_030343</name>
</gene>
<dbReference type="Pfam" id="PF14541">
    <property type="entry name" value="TAXi_C"/>
    <property type="match status" value="1"/>
</dbReference>
<keyword evidence="3" id="KW-0064">Aspartyl protease</keyword>
<dbReference type="InterPro" id="IPR051708">
    <property type="entry name" value="Plant_Aspart_Prot_A1"/>
</dbReference>